<reference evidence="4" key="1">
    <citation type="journal article" date="2020" name="Stud. Mycol.">
        <title>101 Dothideomycetes genomes: a test case for predicting lifestyles and emergence of pathogens.</title>
        <authorList>
            <person name="Haridas S."/>
            <person name="Albert R."/>
            <person name="Binder M."/>
            <person name="Bloem J."/>
            <person name="Labutti K."/>
            <person name="Salamov A."/>
            <person name="Andreopoulos B."/>
            <person name="Baker S."/>
            <person name="Barry K."/>
            <person name="Bills G."/>
            <person name="Bluhm B."/>
            <person name="Cannon C."/>
            <person name="Castanera R."/>
            <person name="Culley D."/>
            <person name="Daum C."/>
            <person name="Ezra D."/>
            <person name="Gonzalez J."/>
            <person name="Henrissat B."/>
            <person name="Kuo A."/>
            <person name="Liang C."/>
            <person name="Lipzen A."/>
            <person name="Lutzoni F."/>
            <person name="Magnuson J."/>
            <person name="Mondo S."/>
            <person name="Nolan M."/>
            <person name="Ohm R."/>
            <person name="Pangilinan J."/>
            <person name="Park H.-J."/>
            <person name="Ramirez L."/>
            <person name="Alfaro M."/>
            <person name="Sun H."/>
            <person name="Tritt A."/>
            <person name="Yoshinaga Y."/>
            <person name="Zwiers L.-H."/>
            <person name="Turgeon B."/>
            <person name="Goodwin S."/>
            <person name="Spatafora J."/>
            <person name="Crous P."/>
            <person name="Grigoriev I."/>
        </authorList>
    </citation>
    <scope>NUCLEOTIDE SEQUENCE</scope>
    <source>
        <strain evidence="4">CBS 133067</strain>
    </source>
</reference>
<dbReference type="OrthoDB" id="415706at2759"/>
<feature type="non-terminal residue" evidence="4">
    <location>
        <position position="1"/>
    </location>
</feature>
<dbReference type="GO" id="GO:0005874">
    <property type="term" value="C:microtubule"/>
    <property type="evidence" value="ECO:0007669"/>
    <property type="project" value="TreeGrafter"/>
</dbReference>
<dbReference type="GO" id="GO:0006897">
    <property type="term" value="P:endocytosis"/>
    <property type="evidence" value="ECO:0007669"/>
    <property type="project" value="TreeGrafter"/>
</dbReference>
<dbReference type="InterPro" id="IPR000375">
    <property type="entry name" value="Dynamin_stalk"/>
</dbReference>
<dbReference type="PANTHER" id="PTHR11566:SF149">
    <property type="entry name" value="GTPASE, PUTATIVE (AFU_ORTHOLOGUE AFUA_6G11890)-RELATED"/>
    <property type="match status" value="1"/>
</dbReference>
<keyword evidence="2" id="KW-0342">GTP-binding</keyword>
<dbReference type="EMBL" id="ML978129">
    <property type="protein sequence ID" value="KAF2096941.1"/>
    <property type="molecule type" value="Genomic_DNA"/>
</dbReference>
<dbReference type="AlphaFoldDB" id="A0A9P4M3P8"/>
<dbReference type="PRINTS" id="PR00195">
    <property type="entry name" value="DYNAMIN"/>
</dbReference>
<dbReference type="GO" id="GO:0008017">
    <property type="term" value="F:microtubule binding"/>
    <property type="evidence" value="ECO:0007669"/>
    <property type="project" value="TreeGrafter"/>
</dbReference>
<dbReference type="Proteomes" id="UP000799772">
    <property type="component" value="Unassembled WGS sequence"/>
</dbReference>
<accession>A0A9P4M3P8</accession>
<evidence type="ECO:0000313" key="5">
    <source>
        <dbReference type="Proteomes" id="UP000799772"/>
    </source>
</evidence>
<dbReference type="Gene3D" id="3.40.50.300">
    <property type="entry name" value="P-loop containing nucleotide triphosphate hydrolases"/>
    <property type="match status" value="1"/>
</dbReference>
<dbReference type="Pfam" id="PF01031">
    <property type="entry name" value="Dynamin_M"/>
    <property type="match status" value="1"/>
</dbReference>
<dbReference type="GO" id="GO:0016559">
    <property type="term" value="P:peroxisome fission"/>
    <property type="evidence" value="ECO:0007669"/>
    <property type="project" value="TreeGrafter"/>
</dbReference>
<dbReference type="FunFam" id="3.40.50.300:FF:001425">
    <property type="entry name" value="Dynamin GTPase, putative"/>
    <property type="match status" value="1"/>
</dbReference>
<dbReference type="SMART" id="SM00053">
    <property type="entry name" value="DYNc"/>
    <property type="match status" value="1"/>
</dbReference>
<dbReference type="InterPro" id="IPR001401">
    <property type="entry name" value="Dynamin_GTPase"/>
</dbReference>
<dbReference type="PROSITE" id="PS51718">
    <property type="entry name" value="G_DYNAMIN_2"/>
    <property type="match status" value="1"/>
</dbReference>
<dbReference type="GO" id="GO:0005525">
    <property type="term" value="F:GTP binding"/>
    <property type="evidence" value="ECO:0007669"/>
    <property type="project" value="InterPro"/>
</dbReference>
<dbReference type="InterPro" id="IPR030381">
    <property type="entry name" value="G_DYNAMIN_dom"/>
</dbReference>
<dbReference type="GO" id="GO:0003924">
    <property type="term" value="F:GTPase activity"/>
    <property type="evidence" value="ECO:0007669"/>
    <property type="project" value="InterPro"/>
</dbReference>
<dbReference type="PANTHER" id="PTHR11566">
    <property type="entry name" value="DYNAMIN"/>
    <property type="match status" value="1"/>
</dbReference>
<dbReference type="InterPro" id="IPR045063">
    <property type="entry name" value="Dynamin_N"/>
</dbReference>
<dbReference type="GO" id="GO:0000266">
    <property type="term" value="P:mitochondrial fission"/>
    <property type="evidence" value="ECO:0007669"/>
    <property type="project" value="TreeGrafter"/>
</dbReference>
<dbReference type="GO" id="GO:0048312">
    <property type="term" value="P:intracellular distribution of mitochondria"/>
    <property type="evidence" value="ECO:0007669"/>
    <property type="project" value="TreeGrafter"/>
</dbReference>
<protein>
    <recommendedName>
        <fullName evidence="3">Dynamin-type G domain-containing protein</fullName>
    </recommendedName>
</protein>
<keyword evidence="5" id="KW-1185">Reference proteome</keyword>
<name>A0A9P4M3P8_9PEZI</name>
<dbReference type="InterPro" id="IPR027417">
    <property type="entry name" value="P-loop_NTPase"/>
</dbReference>
<evidence type="ECO:0000313" key="4">
    <source>
        <dbReference type="EMBL" id="KAF2096941.1"/>
    </source>
</evidence>
<comment type="caution">
    <text evidence="4">The sequence shown here is derived from an EMBL/GenBank/DDBJ whole genome shotgun (WGS) entry which is preliminary data.</text>
</comment>
<feature type="domain" description="Dynamin-type G" evidence="3">
    <location>
        <begin position="27"/>
        <end position="315"/>
    </location>
</feature>
<evidence type="ECO:0000259" key="3">
    <source>
        <dbReference type="PROSITE" id="PS51718"/>
    </source>
</evidence>
<dbReference type="CDD" id="cd08771">
    <property type="entry name" value="DLP_1"/>
    <property type="match status" value="1"/>
</dbReference>
<dbReference type="Pfam" id="PF00350">
    <property type="entry name" value="Dynamin_N"/>
    <property type="match status" value="1"/>
</dbReference>
<evidence type="ECO:0000256" key="1">
    <source>
        <dbReference type="ARBA" id="ARBA00022741"/>
    </source>
</evidence>
<sequence length="607" mass="68340">LDQLSDKEQGKLLDLIDELRFLGVGDHIELPQIVVVGDQSSGKSSVLEAISGVKFPTADLLCTTFATEVILRRSDMPSASVAIIAHDDRSVSDKERFDEFKQDSVDLEELPSIIDSAKEQMALSSQSGPAIFFRDVLRLTVYRPDGPTLSMVDLPGIIHAQTGGQTAEDIQTVSQLVQSYMRNSRSIILAVIPASNDAATQVILTWAREIDEKGERTLGVITKPDLTYDGSDAQKEILALAKNQKAPLIFTLGWHMLRNRDYNTRNCPSTERDHIEHKFFDKAPWSDLPHGHVGIISLRERLRKILHKKICESLGGVIADIQAEIIKSDSEVKILGTARSAMAEKRMYLMQIAESFPLIVRAGVSGTCDHPFFDQDTERDSIFTSLEVTRPGLRAKIKELELAFVNVMERFGHTCDSGVCELNNRKLLPIDRYQKKVTFQMSRKIISDKEMDKVVQASIEATGGCELPGDYNPLAIGHLFRRQSVHWEQIAEAFVKIVWEACRGFLDDVINSIADRACAAAILREHVNPAMQGKLAALLVKLEEILKPHKSSVAITFNPSYEWRREQKMVTLWCDTYRYEEPTSVLDRVLCNMWQYYEVGDFRVTPY</sequence>
<organism evidence="4 5">
    <name type="scientific">Rhizodiscina lignyota</name>
    <dbReference type="NCBI Taxonomy" id="1504668"/>
    <lineage>
        <taxon>Eukaryota</taxon>
        <taxon>Fungi</taxon>
        <taxon>Dikarya</taxon>
        <taxon>Ascomycota</taxon>
        <taxon>Pezizomycotina</taxon>
        <taxon>Dothideomycetes</taxon>
        <taxon>Pleosporomycetidae</taxon>
        <taxon>Aulographales</taxon>
        <taxon>Rhizodiscinaceae</taxon>
        <taxon>Rhizodiscina</taxon>
    </lineage>
</organism>
<dbReference type="GO" id="GO:0005739">
    <property type="term" value="C:mitochondrion"/>
    <property type="evidence" value="ECO:0007669"/>
    <property type="project" value="TreeGrafter"/>
</dbReference>
<keyword evidence="1" id="KW-0547">Nucleotide-binding</keyword>
<proteinExistence type="predicted"/>
<dbReference type="GO" id="GO:0016020">
    <property type="term" value="C:membrane"/>
    <property type="evidence" value="ECO:0007669"/>
    <property type="project" value="TreeGrafter"/>
</dbReference>
<evidence type="ECO:0000256" key="2">
    <source>
        <dbReference type="ARBA" id="ARBA00023134"/>
    </source>
</evidence>
<dbReference type="SUPFAM" id="SSF52540">
    <property type="entry name" value="P-loop containing nucleoside triphosphate hydrolases"/>
    <property type="match status" value="1"/>
</dbReference>
<gene>
    <name evidence="4" type="ORF">NA57DRAFT_42231</name>
</gene>
<dbReference type="InterPro" id="IPR022812">
    <property type="entry name" value="Dynamin"/>
</dbReference>